<evidence type="ECO:0000256" key="1">
    <source>
        <dbReference type="SAM" id="Phobius"/>
    </source>
</evidence>
<keyword evidence="1" id="KW-0812">Transmembrane</keyword>
<reference evidence="2" key="1">
    <citation type="submission" date="2020-10" db="EMBL/GenBank/DDBJ databases">
        <title>Sequencing the genomes of 1000 actinobacteria strains.</title>
        <authorList>
            <person name="Klenk H.-P."/>
        </authorList>
    </citation>
    <scope>NUCLEOTIDE SEQUENCE</scope>
    <source>
        <strain evidence="2">DSM 46832</strain>
    </source>
</reference>
<evidence type="ECO:0000313" key="2">
    <source>
        <dbReference type="EMBL" id="MBE1492555.1"/>
    </source>
</evidence>
<keyword evidence="3" id="KW-1185">Reference proteome</keyword>
<gene>
    <name evidence="2" type="ORF">H4W31_008193</name>
</gene>
<organism evidence="2 3">
    <name type="scientific">Plantactinospora soyae</name>
    <dbReference type="NCBI Taxonomy" id="1544732"/>
    <lineage>
        <taxon>Bacteria</taxon>
        <taxon>Bacillati</taxon>
        <taxon>Actinomycetota</taxon>
        <taxon>Actinomycetes</taxon>
        <taxon>Micromonosporales</taxon>
        <taxon>Micromonosporaceae</taxon>
        <taxon>Plantactinospora</taxon>
    </lineage>
</organism>
<accession>A0A927R1C2</accession>
<name>A0A927R1C2_9ACTN</name>
<keyword evidence="1" id="KW-0472">Membrane</keyword>
<dbReference type="EMBL" id="JADBEB010000001">
    <property type="protein sequence ID" value="MBE1492555.1"/>
    <property type="molecule type" value="Genomic_DNA"/>
</dbReference>
<dbReference type="AlphaFoldDB" id="A0A927R1C2"/>
<protein>
    <submittedName>
        <fullName evidence="2">Uncharacterized protein</fullName>
    </submittedName>
</protein>
<dbReference type="RefSeq" id="WP_192771442.1">
    <property type="nucleotide sequence ID" value="NZ_JADBEB010000001.1"/>
</dbReference>
<keyword evidence="1" id="KW-1133">Transmembrane helix</keyword>
<proteinExistence type="predicted"/>
<feature type="transmembrane region" description="Helical" evidence="1">
    <location>
        <begin position="29"/>
        <end position="47"/>
    </location>
</feature>
<comment type="caution">
    <text evidence="2">The sequence shown here is derived from an EMBL/GenBank/DDBJ whole genome shotgun (WGS) entry which is preliminary data.</text>
</comment>
<evidence type="ECO:0000313" key="3">
    <source>
        <dbReference type="Proteomes" id="UP000649753"/>
    </source>
</evidence>
<dbReference type="Proteomes" id="UP000649753">
    <property type="component" value="Unassembled WGS sequence"/>
</dbReference>
<sequence>MTVSLFLYILGTIGLALEAVGVRVPRVSLGWLGLTLIAFTALVLPEID</sequence>